<dbReference type="GO" id="GO:0005829">
    <property type="term" value="C:cytosol"/>
    <property type="evidence" value="ECO:0007669"/>
    <property type="project" value="TreeGrafter"/>
</dbReference>
<reference evidence="8" key="1">
    <citation type="submission" date="2010-08" db="EMBL/GenBank/DDBJ databases">
        <authorList>
            <consortium name="Caenorhabditis japonica Sequencing Consortium"/>
            <person name="Wilson R.K."/>
        </authorList>
    </citation>
    <scope>NUCLEOTIDE SEQUENCE [LARGE SCALE GENOMIC DNA]</scope>
    <source>
        <strain evidence="8">DF5081</strain>
    </source>
</reference>
<dbReference type="SUPFAM" id="SSF53067">
    <property type="entry name" value="Actin-like ATPase domain"/>
    <property type="match status" value="2"/>
</dbReference>
<evidence type="ECO:0000256" key="2">
    <source>
        <dbReference type="ARBA" id="ARBA00022679"/>
    </source>
</evidence>
<evidence type="ECO:0000259" key="6">
    <source>
        <dbReference type="Pfam" id="PF02782"/>
    </source>
</evidence>
<keyword evidence="2 4" id="KW-0808">Transferase</keyword>
<dbReference type="FunFam" id="3.30.420.40:FF:000118">
    <property type="entry name" value="Xylulose kinase 2"/>
    <property type="match status" value="1"/>
</dbReference>
<dbReference type="InterPro" id="IPR018484">
    <property type="entry name" value="FGGY_N"/>
</dbReference>
<evidence type="ECO:0000313" key="7">
    <source>
        <dbReference type="EnsemblMetazoa" id="CJA04732.3"/>
    </source>
</evidence>
<reference evidence="7" key="2">
    <citation type="submission" date="2022-06" db="UniProtKB">
        <authorList>
            <consortium name="EnsemblMetazoa"/>
        </authorList>
    </citation>
    <scope>IDENTIFICATION</scope>
    <source>
        <strain evidence="7">DF5081</strain>
    </source>
</reference>
<sequence>MSDWFLGIDLSTQQVKGVIIDSNGKTVHRSAVNFSSHPDLKKYKTENGAHKNGSVITSPVIMWIEAIDILFSDLQNSGWTSKLRGISGCAQQHGTVYWRRDSERFLSILDAKKSLSEQLSTCFSVADSPVWMDSSTENECQELENFVGGAEEMAKLTGSRAHHRFSAAQIKKVVDQKKEIWEDTQKVSLISSFFASLLIGKYAPVDVTDGSGMNLMDIKTETWHRPLLEHISPDLEEKLGPISPAMTSIGSISNYWSKRFGIPSDCIILPFLGDNPSSLAGLSLLPTDIGISLGTSDTVFFFSPNFEPSIDAHVFSHFAPNSGYMAMVCFKNGSLTRERARQLNKTTWEEFTNVINETPVGNDEYVGFFFDHDEIVPRTPKGDYTFEISNEELENNPAKFARAVFESQCFFKLLYTQKMGFQKSPSCRILVTGGASRNSALLQMLADVFEMPVYTICVEDSAALGGAMRARYLHSKTSQTYSEYYKCDDVQLACQPIAENVETYRNHFKIFKNRFETFIKE</sequence>
<feature type="domain" description="Carbohydrate kinase FGGY C-terminal" evidence="6">
    <location>
        <begin position="291"/>
        <end position="471"/>
    </location>
</feature>
<dbReference type="GO" id="GO:0005997">
    <property type="term" value="P:xylulose metabolic process"/>
    <property type="evidence" value="ECO:0007669"/>
    <property type="project" value="UniProtKB-UniRule"/>
</dbReference>
<dbReference type="EnsemblMetazoa" id="CJA04732.2">
    <property type="protein sequence ID" value="CJA04732.2"/>
    <property type="gene ID" value="WBGene00123937"/>
</dbReference>
<dbReference type="GO" id="GO:0005524">
    <property type="term" value="F:ATP binding"/>
    <property type="evidence" value="ECO:0007669"/>
    <property type="project" value="UniProtKB-KW"/>
</dbReference>
<dbReference type="InterPro" id="IPR018485">
    <property type="entry name" value="FGGY_C"/>
</dbReference>
<dbReference type="Gene3D" id="3.30.420.40">
    <property type="match status" value="2"/>
</dbReference>
<dbReference type="CDD" id="cd07776">
    <property type="entry name" value="ASKHA_NBD_FGGY_SpXK-like"/>
    <property type="match status" value="1"/>
</dbReference>
<dbReference type="GO" id="GO:0004856">
    <property type="term" value="F:D-xylulokinase activity"/>
    <property type="evidence" value="ECO:0007669"/>
    <property type="project" value="UniProtKB-UniRule"/>
</dbReference>
<dbReference type="EnsemblMetazoa" id="CJA04732.3">
    <property type="protein sequence ID" value="CJA04732.3"/>
    <property type="gene ID" value="WBGene00123937"/>
</dbReference>
<keyword evidence="3 4" id="KW-0418">Kinase</keyword>
<dbReference type="EnsemblMetazoa" id="CJA04732.1">
    <property type="protein sequence ID" value="CJA04732.1"/>
    <property type="gene ID" value="WBGene00123937"/>
</dbReference>
<dbReference type="Pfam" id="PF02782">
    <property type="entry name" value="FGGY_C"/>
    <property type="match status" value="1"/>
</dbReference>
<protein>
    <recommendedName>
        <fullName evidence="4">Xylulose kinase</fullName>
        <ecNumber evidence="4">2.7.1.17</ecNumber>
    </recommendedName>
</protein>
<comment type="function">
    <text evidence="4">Phosphorylates D-xylulose to produce D-xylulose 5-phosphate, a molecule that may play an important role in the regulation of glucose metabolism and lipogenesis.</text>
</comment>
<dbReference type="InterPro" id="IPR043129">
    <property type="entry name" value="ATPase_NBD"/>
</dbReference>
<dbReference type="GO" id="GO:0042732">
    <property type="term" value="P:D-xylose metabolic process"/>
    <property type="evidence" value="ECO:0007669"/>
    <property type="project" value="UniProtKB-UniRule"/>
</dbReference>
<proteinExistence type="inferred from homology"/>
<organism evidence="7 8">
    <name type="scientific">Caenorhabditis japonica</name>
    <dbReference type="NCBI Taxonomy" id="281687"/>
    <lineage>
        <taxon>Eukaryota</taxon>
        <taxon>Metazoa</taxon>
        <taxon>Ecdysozoa</taxon>
        <taxon>Nematoda</taxon>
        <taxon>Chromadorea</taxon>
        <taxon>Rhabditida</taxon>
        <taxon>Rhabditina</taxon>
        <taxon>Rhabditomorpha</taxon>
        <taxon>Rhabditoidea</taxon>
        <taxon>Rhabditidae</taxon>
        <taxon>Peloderinae</taxon>
        <taxon>Caenorhabditis</taxon>
    </lineage>
</organism>
<dbReference type="PIRSF" id="PIRSF000538">
    <property type="entry name" value="GlpK"/>
    <property type="match status" value="1"/>
</dbReference>
<dbReference type="InterPro" id="IPR000577">
    <property type="entry name" value="Carb_kinase_FGGY"/>
</dbReference>
<evidence type="ECO:0000313" key="8">
    <source>
        <dbReference type="Proteomes" id="UP000005237"/>
    </source>
</evidence>
<keyword evidence="4" id="KW-0119">Carbohydrate metabolism</keyword>
<keyword evidence="4" id="KW-0859">Xylose metabolism</keyword>
<evidence type="ECO:0000259" key="5">
    <source>
        <dbReference type="Pfam" id="PF00370"/>
    </source>
</evidence>
<dbReference type="EC" id="2.7.1.17" evidence="4"/>
<dbReference type="Proteomes" id="UP000005237">
    <property type="component" value="Unassembled WGS sequence"/>
</dbReference>
<evidence type="ECO:0000256" key="3">
    <source>
        <dbReference type="ARBA" id="ARBA00022777"/>
    </source>
</evidence>
<comment type="similarity">
    <text evidence="1 4">Belongs to the FGGY kinase family.</text>
</comment>
<keyword evidence="8" id="KW-1185">Reference proteome</keyword>
<name>A0A8R1HR07_CAEJA</name>
<dbReference type="AlphaFoldDB" id="A0A8R1HR07"/>
<keyword evidence="4" id="KW-0067">ATP-binding</keyword>
<evidence type="ECO:0000256" key="1">
    <source>
        <dbReference type="ARBA" id="ARBA00009156"/>
    </source>
</evidence>
<comment type="catalytic activity">
    <reaction evidence="4">
        <text>D-xylulose + ATP = D-xylulose 5-phosphate + ADP + H(+)</text>
        <dbReference type="Rhea" id="RHEA:10964"/>
        <dbReference type="ChEBI" id="CHEBI:15378"/>
        <dbReference type="ChEBI" id="CHEBI:17140"/>
        <dbReference type="ChEBI" id="CHEBI:30616"/>
        <dbReference type="ChEBI" id="CHEBI:57737"/>
        <dbReference type="ChEBI" id="CHEBI:456216"/>
        <dbReference type="EC" id="2.7.1.17"/>
    </reaction>
</comment>
<keyword evidence="4" id="KW-0547">Nucleotide-binding</keyword>
<dbReference type="PANTHER" id="PTHR10196">
    <property type="entry name" value="SUGAR KINASE"/>
    <property type="match status" value="1"/>
</dbReference>
<evidence type="ECO:0000256" key="4">
    <source>
        <dbReference type="RuleBase" id="RU367058"/>
    </source>
</evidence>
<accession>A0A8R1HR07</accession>
<feature type="domain" description="Carbohydrate kinase FGGY N-terminal" evidence="5">
    <location>
        <begin position="5"/>
        <end position="280"/>
    </location>
</feature>
<dbReference type="Pfam" id="PF00370">
    <property type="entry name" value="FGGY_N"/>
    <property type="match status" value="1"/>
</dbReference>
<dbReference type="PANTHER" id="PTHR10196:SF57">
    <property type="entry name" value="XYLULOSE KINASE"/>
    <property type="match status" value="1"/>
</dbReference>
<dbReference type="InterPro" id="IPR042024">
    <property type="entry name" value="D-XK_euk"/>
</dbReference>